<dbReference type="EMBL" id="JBHUOM010000002">
    <property type="protein sequence ID" value="MFD2933396.1"/>
    <property type="molecule type" value="Genomic_DNA"/>
</dbReference>
<feature type="transmembrane region" description="Helical" evidence="1">
    <location>
        <begin position="317"/>
        <end position="338"/>
    </location>
</feature>
<comment type="caution">
    <text evidence="2">The sequence shown here is derived from an EMBL/GenBank/DDBJ whole genome shotgun (WGS) entry which is preliminary data.</text>
</comment>
<keyword evidence="1" id="KW-1133">Transmembrane helix</keyword>
<feature type="transmembrane region" description="Helical" evidence="1">
    <location>
        <begin position="291"/>
        <end position="311"/>
    </location>
</feature>
<evidence type="ECO:0000313" key="2">
    <source>
        <dbReference type="EMBL" id="MFD2933396.1"/>
    </source>
</evidence>
<feature type="transmembrane region" description="Helical" evidence="1">
    <location>
        <begin position="186"/>
        <end position="206"/>
    </location>
</feature>
<keyword evidence="1" id="KW-0472">Membrane</keyword>
<feature type="transmembrane region" description="Helical" evidence="1">
    <location>
        <begin position="263"/>
        <end position="282"/>
    </location>
</feature>
<dbReference type="Proteomes" id="UP001597512">
    <property type="component" value="Unassembled WGS sequence"/>
</dbReference>
<keyword evidence="1" id="KW-0812">Transmembrane</keyword>
<reference evidence="3" key="1">
    <citation type="journal article" date="2019" name="Int. J. Syst. Evol. Microbiol.">
        <title>The Global Catalogue of Microorganisms (GCM) 10K type strain sequencing project: providing services to taxonomists for standard genome sequencing and annotation.</title>
        <authorList>
            <consortium name="The Broad Institute Genomics Platform"/>
            <consortium name="The Broad Institute Genome Sequencing Center for Infectious Disease"/>
            <person name="Wu L."/>
            <person name="Ma J."/>
        </authorList>
    </citation>
    <scope>NUCLEOTIDE SEQUENCE [LARGE SCALE GENOMIC DNA]</scope>
    <source>
        <strain evidence="3">KCTC 52490</strain>
    </source>
</reference>
<evidence type="ECO:0008006" key="4">
    <source>
        <dbReference type="Google" id="ProtNLM"/>
    </source>
</evidence>
<name>A0ABW6ADA8_9BACT</name>
<dbReference type="RefSeq" id="WP_381497709.1">
    <property type="nucleotide sequence ID" value="NZ_JBHUOM010000002.1"/>
</dbReference>
<evidence type="ECO:0000313" key="3">
    <source>
        <dbReference type="Proteomes" id="UP001597512"/>
    </source>
</evidence>
<feature type="transmembrane region" description="Helical" evidence="1">
    <location>
        <begin position="114"/>
        <end position="132"/>
    </location>
</feature>
<feature type="transmembrane region" description="Helical" evidence="1">
    <location>
        <begin position="218"/>
        <end position="238"/>
    </location>
</feature>
<feature type="transmembrane region" description="Helical" evidence="1">
    <location>
        <begin position="138"/>
        <end position="156"/>
    </location>
</feature>
<accession>A0ABW6ADA8</accession>
<protein>
    <recommendedName>
        <fullName evidence="4">DUF2157 domain-containing protein</fullName>
    </recommendedName>
</protein>
<feature type="transmembrane region" description="Helical" evidence="1">
    <location>
        <begin position="161"/>
        <end position="180"/>
    </location>
</feature>
<evidence type="ECO:0000256" key="1">
    <source>
        <dbReference type="SAM" id="Phobius"/>
    </source>
</evidence>
<proteinExistence type="predicted"/>
<gene>
    <name evidence="2" type="ORF">ACFS25_06350</name>
</gene>
<organism evidence="2 3">
    <name type="scientific">Spirosoma flavum</name>
    <dbReference type="NCBI Taxonomy" id="2048557"/>
    <lineage>
        <taxon>Bacteria</taxon>
        <taxon>Pseudomonadati</taxon>
        <taxon>Bacteroidota</taxon>
        <taxon>Cytophagia</taxon>
        <taxon>Cytophagales</taxon>
        <taxon>Cytophagaceae</taxon>
        <taxon>Spirosoma</taxon>
    </lineage>
</organism>
<keyword evidence="3" id="KW-1185">Reference proteome</keyword>
<sequence length="397" mass="44117">MRAYNEEWIYNREILGQTARWHRQGLVSDKQMDTARKVYPVEFRQTNSFIEIGLFLFTTVAILACYLLPASVFSSQLDNQTTYGLFNVAFGIGVGVIGRVLIKQRLLYRNGIDNAFVITLTGFLAFGLNQFLPNGLSLATHCLAMLPLLLLILWYYGDTLIAFFCLATFYTFIFDTLLKVSWGKDALPFVMMGVSLVMYILVKQVVNRNTRQVYYTDPLNLVQWISLIVLAASGNYYVVRELNALLLPHTSTSAIGIKGSPKIVLSGLFWLLTFAIPVIYLWQGLAKKNRMLIILGALGIMAAFVTIHEYVTLLPLNVALTSAGLTLIGIAVLGIRYLSRPKYDFTDSPDDDSPNELFVNIASIAAVQATSTIPHAPKDNLRFGDGDFGGAGSEGKY</sequence>
<feature type="transmembrane region" description="Helical" evidence="1">
    <location>
        <begin position="81"/>
        <end position="102"/>
    </location>
</feature>
<feature type="transmembrane region" description="Helical" evidence="1">
    <location>
        <begin position="49"/>
        <end position="69"/>
    </location>
</feature>